<name>A0A0F9FM74_9ZZZZ</name>
<accession>A0A0F9FM74</accession>
<sequence length="115" mass="12935">MGEFEDQMAHNAANDKAEAAFRSMQSAYQIDGFNYAAAERMGTPSFMLKPRLCIDGNKWSALFGDNIQEGVCGFGDSPDEAYVDFDKSWYMKLEDSRPGYLAALKEQQTKERLAK</sequence>
<organism evidence="1">
    <name type="scientific">marine sediment metagenome</name>
    <dbReference type="NCBI Taxonomy" id="412755"/>
    <lineage>
        <taxon>unclassified sequences</taxon>
        <taxon>metagenomes</taxon>
        <taxon>ecological metagenomes</taxon>
    </lineage>
</organism>
<protein>
    <submittedName>
        <fullName evidence="1">Uncharacterized protein</fullName>
    </submittedName>
</protein>
<reference evidence="1" key="1">
    <citation type="journal article" date="2015" name="Nature">
        <title>Complex archaea that bridge the gap between prokaryotes and eukaryotes.</title>
        <authorList>
            <person name="Spang A."/>
            <person name="Saw J.H."/>
            <person name="Jorgensen S.L."/>
            <person name="Zaremba-Niedzwiedzka K."/>
            <person name="Martijn J."/>
            <person name="Lind A.E."/>
            <person name="van Eijk R."/>
            <person name="Schleper C."/>
            <person name="Guy L."/>
            <person name="Ettema T.J."/>
        </authorList>
    </citation>
    <scope>NUCLEOTIDE SEQUENCE</scope>
</reference>
<comment type="caution">
    <text evidence="1">The sequence shown here is derived from an EMBL/GenBank/DDBJ whole genome shotgun (WGS) entry which is preliminary data.</text>
</comment>
<dbReference type="AlphaFoldDB" id="A0A0F9FM74"/>
<evidence type="ECO:0000313" key="1">
    <source>
        <dbReference type="EMBL" id="KKL87484.1"/>
    </source>
</evidence>
<dbReference type="EMBL" id="LAZR01020822">
    <property type="protein sequence ID" value="KKL87484.1"/>
    <property type="molecule type" value="Genomic_DNA"/>
</dbReference>
<gene>
    <name evidence="1" type="ORF">LCGC14_1934270</name>
</gene>
<proteinExistence type="predicted"/>